<keyword evidence="5 16" id="KW-0812">Transmembrane</keyword>
<feature type="transmembrane region" description="Helical" evidence="16">
    <location>
        <begin position="70"/>
        <end position="88"/>
    </location>
</feature>
<evidence type="ECO:0000256" key="7">
    <source>
        <dbReference type="ARBA" id="ARBA00022792"/>
    </source>
</evidence>
<evidence type="ECO:0000313" key="17">
    <source>
        <dbReference type="EMBL" id="BBB04538.1"/>
    </source>
</evidence>
<evidence type="ECO:0000256" key="14">
    <source>
        <dbReference type="ARBA" id="ARBA00063051"/>
    </source>
</evidence>
<evidence type="ECO:0000256" key="9">
    <source>
        <dbReference type="ARBA" id="ARBA00023065"/>
    </source>
</evidence>
<comment type="subcellular location">
    <subcellularLocation>
        <location evidence="1 15">Mitochondrion inner membrane</location>
        <topology evidence="1 15">Multi-pass membrane protein</topology>
    </subcellularLocation>
</comment>
<feature type="transmembrane region" description="Helical" evidence="16">
    <location>
        <begin position="7"/>
        <end position="29"/>
    </location>
</feature>
<protein>
    <recommendedName>
        <fullName evidence="15">ATP synthase subunit a</fullName>
    </recommendedName>
</protein>
<evidence type="ECO:0000256" key="1">
    <source>
        <dbReference type="ARBA" id="ARBA00004448"/>
    </source>
</evidence>
<dbReference type="Pfam" id="PF00119">
    <property type="entry name" value="ATP-synt_A"/>
    <property type="match status" value="1"/>
</dbReference>
<dbReference type="InterPro" id="IPR000568">
    <property type="entry name" value="ATP_synth_F0_asu"/>
</dbReference>
<reference evidence="17" key="1">
    <citation type="submission" date="2017-11" db="EMBL/GenBank/DDBJ databases">
        <title>Discovery of a colossal slicked (Alepocephalidae, Otocephala): An active top-predator in the deep Suruga Bay.</title>
        <authorList>
            <person name="Kawato M."/>
            <person name="Poulsen JY."/>
            <person name="Tsuchida S."/>
            <person name="Sado T."/>
            <person name="Miya M."/>
            <person name="Fujikura K."/>
            <person name="Fujiwara Y."/>
        </authorList>
    </citation>
    <scope>NUCLEOTIDE SEQUENCE</scope>
</reference>
<dbReference type="GO" id="GO:0005743">
    <property type="term" value="C:mitochondrial inner membrane"/>
    <property type="evidence" value="ECO:0007669"/>
    <property type="project" value="UniProtKB-SubCell"/>
</dbReference>
<geneLocation type="mitochondrion" evidence="17"/>
<dbReference type="InterPro" id="IPR035908">
    <property type="entry name" value="F0_ATP_A_sf"/>
</dbReference>
<evidence type="ECO:0000256" key="3">
    <source>
        <dbReference type="ARBA" id="ARBA00022448"/>
    </source>
</evidence>
<dbReference type="NCBIfam" id="TIGR01131">
    <property type="entry name" value="ATP_synt_6_or_A"/>
    <property type="match status" value="1"/>
</dbReference>
<comment type="similarity">
    <text evidence="2">Belongs to the ATPase A chain family.</text>
</comment>
<name>A0A7I6N8Y0_9TELE</name>
<dbReference type="PANTHER" id="PTHR11410">
    <property type="entry name" value="ATP SYNTHASE SUBUNIT A"/>
    <property type="match status" value="1"/>
</dbReference>
<dbReference type="InterPro" id="IPR023011">
    <property type="entry name" value="ATP_synth_F0_asu_AS"/>
</dbReference>
<dbReference type="InterPro" id="IPR045083">
    <property type="entry name" value="ATP_synth_F0_asu_bact/mt"/>
</dbReference>
<evidence type="ECO:0000256" key="4">
    <source>
        <dbReference type="ARBA" id="ARBA00022547"/>
    </source>
</evidence>
<dbReference type="CDD" id="cd00310">
    <property type="entry name" value="ATP-synt_Fo_a_6"/>
    <property type="match status" value="1"/>
</dbReference>
<accession>A0A7I6N8Y0</accession>
<evidence type="ECO:0000256" key="16">
    <source>
        <dbReference type="SAM" id="Phobius"/>
    </source>
</evidence>
<dbReference type="PROSITE" id="PS00449">
    <property type="entry name" value="ATPASE_A"/>
    <property type="match status" value="1"/>
</dbReference>
<organism evidence="17">
    <name type="scientific">Neobythites unimaculatus</name>
    <dbReference type="NCBI Taxonomy" id="1188027"/>
    <lineage>
        <taxon>Eukaryota</taxon>
        <taxon>Metazoa</taxon>
        <taxon>Chordata</taxon>
        <taxon>Craniata</taxon>
        <taxon>Vertebrata</taxon>
        <taxon>Euteleostomi</taxon>
        <taxon>Actinopterygii</taxon>
        <taxon>Neopterygii</taxon>
        <taxon>Teleostei</taxon>
        <taxon>Neoteleostei</taxon>
        <taxon>Acanthomorphata</taxon>
        <taxon>Ophidiaria</taxon>
        <taxon>Ophidiiformes</taxon>
        <taxon>Ophidiidae</taxon>
        <taxon>Neobythites</taxon>
    </lineage>
</organism>
<dbReference type="GO" id="GO:0046933">
    <property type="term" value="F:proton-transporting ATP synthase activity, rotational mechanism"/>
    <property type="evidence" value="ECO:0007669"/>
    <property type="project" value="TreeGrafter"/>
</dbReference>
<evidence type="ECO:0000256" key="13">
    <source>
        <dbReference type="ARBA" id="ARBA00024169"/>
    </source>
</evidence>
<sequence length="231" mass="25500">MIMANIFNDFASPSVMSIPLIIMAIMIPWDTLPTPTLKWLQARLLLAQNRSFKTFLKQIFLPLGTEGYKWATLLTSLFAFLATLNLLGGLPYTFTPGAQLSLSLVLASPLWLATVLIGATKQPNKSIAHLLPESTPKYLIPLIILIETISLMVRPVSLAVRLAANLTAGHLMIYMLSTATLYMLYSFHFALPMVLAVLIALAILELAVALIQAYVFVLLLSLYLKENIKTP</sequence>
<keyword evidence="12" id="KW-0066">ATP synthesis</keyword>
<evidence type="ECO:0000256" key="8">
    <source>
        <dbReference type="ARBA" id="ARBA00022989"/>
    </source>
</evidence>
<dbReference type="EMBL" id="AP018428">
    <property type="protein sequence ID" value="BBB04538.1"/>
    <property type="molecule type" value="Genomic_DNA"/>
</dbReference>
<evidence type="ECO:0000256" key="10">
    <source>
        <dbReference type="ARBA" id="ARBA00023128"/>
    </source>
</evidence>
<dbReference type="Gene3D" id="1.20.120.220">
    <property type="entry name" value="ATP synthase, F0 complex, subunit A"/>
    <property type="match status" value="1"/>
</dbReference>
<comment type="catalytic activity">
    <reaction evidence="13">
        <text>H(+)(in) = H(+)(out)</text>
        <dbReference type="Rhea" id="RHEA:34979"/>
        <dbReference type="ChEBI" id="CHEBI:15378"/>
    </reaction>
</comment>
<keyword evidence="3" id="KW-0813">Transport</keyword>
<dbReference type="PANTHER" id="PTHR11410:SF0">
    <property type="entry name" value="ATP SYNTHASE SUBUNIT A"/>
    <property type="match status" value="1"/>
</dbReference>
<keyword evidence="7" id="KW-0999">Mitochondrion inner membrane</keyword>
<keyword evidence="8 16" id="KW-1133">Transmembrane helix</keyword>
<evidence type="ECO:0000256" key="6">
    <source>
        <dbReference type="ARBA" id="ARBA00022781"/>
    </source>
</evidence>
<feature type="transmembrane region" description="Helical" evidence="16">
    <location>
        <begin position="100"/>
        <end position="119"/>
    </location>
</feature>
<evidence type="ECO:0000256" key="15">
    <source>
        <dbReference type="RuleBase" id="RU004450"/>
    </source>
</evidence>
<keyword evidence="9" id="KW-0406">Ion transport</keyword>
<keyword evidence="6" id="KW-0375">Hydrogen ion transport</keyword>
<evidence type="ECO:0000256" key="11">
    <source>
        <dbReference type="ARBA" id="ARBA00023136"/>
    </source>
</evidence>
<dbReference type="AlphaFoldDB" id="A0A7I6N8Y0"/>
<dbReference type="SUPFAM" id="SSF81336">
    <property type="entry name" value="F1F0 ATP synthase subunit A"/>
    <property type="match status" value="1"/>
</dbReference>
<evidence type="ECO:0000256" key="5">
    <source>
        <dbReference type="ARBA" id="ARBA00022692"/>
    </source>
</evidence>
<feature type="transmembrane region" description="Helical" evidence="16">
    <location>
        <begin position="139"/>
        <end position="164"/>
    </location>
</feature>
<dbReference type="GO" id="GO:0045259">
    <property type="term" value="C:proton-transporting ATP synthase complex"/>
    <property type="evidence" value="ECO:0007669"/>
    <property type="project" value="UniProtKB-KW"/>
</dbReference>
<keyword evidence="10 17" id="KW-0496">Mitochondrion</keyword>
<proteinExistence type="inferred from homology"/>
<evidence type="ECO:0000256" key="12">
    <source>
        <dbReference type="ARBA" id="ARBA00023310"/>
    </source>
</evidence>
<keyword evidence="4" id="KW-0138">CF(0)</keyword>
<gene>
    <name evidence="17" type="primary">ATP6</name>
</gene>
<dbReference type="PRINTS" id="PR00123">
    <property type="entry name" value="ATPASEA"/>
</dbReference>
<keyword evidence="11 16" id="KW-0472">Membrane</keyword>
<feature type="transmembrane region" description="Helical" evidence="16">
    <location>
        <begin position="197"/>
        <end position="224"/>
    </location>
</feature>
<comment type="subunit">
    <text evidence="14">Component of the ATP synthase complex composed at least of ATP5F1A/subunit alpha, ATP5F1B/subunit beta, ATP5MC1/subunit c (homooctomer), MT-ATP6/subunit a, MT-ATP8/subunit 8, ATP5ME/subunit e, ATP5MF/subunit f, ATP5MG/subunit g, ATP5MK/subunit k, ATP5MJ/subunit j, ATP5F1C/subunit gamma, ATP5F1D/subunit delta, ATP5F1E/subunit epsilon, ATP5PF/subunit F6, ATP5PB/subunit b, ATP5PD/subunit d, ATP5PO/subunit OSCP. ATP synthase complex consists of a soluble F(1) head domain (subunits alpha(3) and beta(3)) - the catalytic core - and a membrane F(0) domain - the membrane proton channel (subunits c, a, 8, e, f, g, k and j). These two domains are linked by a central stalk (subunits gamma, delta, and epsilon) rotating inside the F1 region and a stationary peripheral stalk (subunits F6, b, d, and OSCP). Interacts with DNAJC30; interaction is direct.</text>
</comment>
<evidence type="ECO:0000256" key="2">
    <source>
        <dbReference type="ARBA" id="ARBA00006810"/>
    </source>
</evidence>